<name>A0A223LHL7_9CAUD</name>
<keyword evidence="2" id="KW-1185">Reference proteome</keyword>
<evidence type="ECO:0000313" key="1">
    <source>
        <dbReference type="EMBL" id="ASU03353.1"/>
    </source>
</evidence>
<reference evidence="1 2" key="1">
    <citation type="submission" date="2017-06" db="EMBL/GenBank/DDBJ databases">
        <title>A Novel Lytic Pseudoalteromonas phage Isolated from Qingdao coast of China.</title>
        <authorList>
            <person name="Li H."/>
        </authorList>
    </citation>
    <scope>NUCLEOTIDE SEQUENCE [LARGE SCALE GENOMIC DNA]</scope>
</reference>
<sequence length="98" mass="11155">MKVYNYTDDSWRDGDEDCPCCSGLLFECYNAQGWSQNGSASSLWNLYVDAIVAHKAEESGDDYHHLAEHSYYLYEGFTLEELATLCERLGIVLEEVSL</sequence>
<dbReference type="Proteomes" id="UP000222256">
    <property type="component" value="Segment"/>
</dbReference>
<evidence type="ECO:0000313" key="2">
    <source>
        <dbReference type="Proteomes" id="UP000222256"/>
    </source>
</evidence>
<dbReference type="KEGG" id="vg:54981676"/>
<dbReference type="RefSeq" id="YP_009791494.1">
    <property type="nucleotide sequence ID" value="NC_047839.1"/>
</dbReference>
<dbReference type="GeneID" id="54981676"/>
<proteinExistence type="predicted"/>
<protein>
    <submittedName>
        <fullName evidence="1">Uncharacterized protein</fullName>
    </submittedName>
</protein>
<organism evidence="1 2">
    <name type="scientific">Pseudoalteromonas phage J2-1</name>
    <dbReference type="NCBI Taxonomy" id="2023998"/>
    <lineage>
        <taxon>Viruses</taxon>
        <taxon>Duplodnaviria</taxon>
        <taxon>Heunggongvirae</taxon>
        <taxon>Uroviricota</taxon>
        <taxon>Caudoviricetes</taxon>
        <taxon>Qingdaovirus</taxon>
        <taxon>Qingdaovirus J21</taxon>
    </lineage>
</organism>
<accession>A0A223LHL7</accession>
<dbReference type="EMBL" id="MF370964">
    <property type="protein sequence ID" value="ASU03353.1"/>
    <property type="molecule type" value="Genomic_DNA"/>
</dbReference>